<dbReference type="AlphaFoldDB" id="A0AAW3JVD8"/>
<dbReference type="GO" id="GO:0052621">
    <property type="term" value="F:diguanylate cyclase activity"/>
    <property type="evidence" value="ECO:0007669"/>
    <property type="project" value="TreeGrafter"/>
</dbReference>
<dbReference type="GO" id="GO:1902201">
    <property type="term" value="P:negative regulation of bacterial-type flagellum-dependent cell motility"/>
    <property type="evidence" value="ECO:0007669"/>
    <property type="project" value="TreeGrafter"/>
</dbReference>
<protein>
    <submittedName>
        <fullName evidence="2">Diguanylate cyclase</fullName>
    </submittedName>
</protein>
<keyword evidence="3" id="KW-1185">Reference proteome</keyword>
<evidence type="ECO:0000313" key="3">
    <source>
        <dbReference type="Proteomes" id="UP000050833"/>
    </source>
</evidence>
<dbReference type="Proteomes" id="UP000050833">
    <property type="component" value="Unassembled WGS sequence"/>
</dbReference>
<dbReference type="InterPro" id="IPR050469">
    <property type="entry name" value="Diguanylate_Cyclase"/>
</dbReference>
<dbReference type="PANTHER" id="PTHR45138:SF6">
    <property type="entry name" value="DIGUANYLATE CYCLASE DGCN"/>
    <property type="match status" value="1"/>
</dbReference>
<comment type="caution">
    <text evidence="2">The sequence shown here is derived from an EMBL/GenBank/DDBJ whole genome shotgun (WGS) entry which is preliminary data.</text>
</comment>
<gene>
    <name evidence="2" type="ORF">APZ18_00045</name>
</gene>
<reference evidence="2 3" key="1">
    <citation type="submission" date="2015-10" db="EMBL/GenBank/DDBJ databases">
        <title>Butyribacter intestini gen. nov., sp. nov., a butyric acid-producing bacterium of the family Lachnospiraceae isolated from the human faeces.</title>
        <authorList>
            <person name="Zou Y."/>
            <person name="Xue W."/>
            <person name="Luo G."/>
            <person name="Lv M."/>
        </authorList>
    </citation>
    <scope>NUCLEOTIDE SEQUENCE [LARGE SCALE GENOMIC DNA]</scope>
    <source>
        <strain evidence="2 3">TF01-11</strain>
    </source>
</reference>
<dbReference type="Gene3D" id="3.30.70.270">
    <property type="match status" value="1"/>
</dbReference>
<dbReference type="PROSITE" id="PS50887">
    <property type="entry name" value="GGDEF"/>
    <property type="match status" value="1"/>
</dbReference>
<evidence type="ECO:0000313" key="2">
    <source>
        <dbReference type="EMBL" id="KQC86852.1"/>
    </source>
</evidence>
<evidence type="ECO:0000259" key="1">
    <source>
        <dbReference type="PROSITE" id="PS50887"/>
    </source>
</evidence>
<dbReference type="InterPro" id="IPR000160">
    <property type="entry name" value="GGDEF_dom"/>
</dbReference>
<accession>A0AAW3JVD8</accession>
<dbReference type="PANTHER" id="PTHR45138">
    <property type="entry name" value="REGULATORY COMPONENTS OF SENSORY TRANSDUCTION SYSTEM"/>
    <property type="match status" value="1"/>
</dbReference>
<dbReference type="Pfam" id="PF00990">
    <property type="entry name" value="GGDEF"/>
    <property type="match status" value="1"/>
</dbReference>
<dbReference type="GO" id="GO:0043709">
    <property type="term" value="P:cell adhesion involved in single-species biofilm formation"/>
    <property type="evidence" value="ECO:0007669"/>
    <property type="project" value="TreeGrafter"/>
</dbReference>
<proteinExistence type="predicted"/>
<dbReference type="NCBIfam" id="TIGR00254">
    <property type="entry name" value="GGDEF"/>
    <property type="match status" value="1"/>
</dbReference>
<name>A0AAW3JVD8_9FIRM</name>
<dbReference type="InterPro" id="IPR043128">
    <property type="entry name" value="Rev_trsase/Diguanyl_cyclase"/>
</dbReference>
<organism evidence="2 3">
    <name type="scientific">Butyribacter intestini</name>
    <dbReference type="NCBI Taxonomy" id="1703332"/>
    <lineage>
        <taxon>Bacteria</taxon>
        <taxon>Bacillati</taxon>
        <taxon>Bacillota</taxon>
        <taxon>Clostridia</taxon>
        <taxon>Lachnospirales</taxon>
        <taxon>Lachnospiraceae</taxon>
        <taxon>Butyribacter</taxon>
    </lineage>
</organism>
<dbReference type="EMBL" id="LLKB01000001">
    <property type="protein sequence ID" value="KQC86852.1"/>
    <property type="molecule type" value="Genomic_DNA"/>
</dbReference>
<sequence>MELKASMDEMTGLYNKNRLLALLDEKVYDSQNIAVIYWDVNRLKYVNDNFGHIAGDRLIIKVAEAIRSSARKEDEAFRYGGDEFVMIINDGTVEIVQEILKRWESAIGKAAEGCNFPVSASVGYAIGERKYLEDVIAAADKNMYMCKHKVHEELSF</sequence>
<dbReference type="SMART" id="SM00267">
    <property type="entry name" value="GGDEF"/>
    <property type="match status" value="1"/>
</dbReference>
<dbReference type="InterPro" id="IPR029787">
    <property type="entry name" value="Nucleotide_cyclase"/>
</dbReference>
<dbReference type="GO" id="GO:0005886">
    <property type="term" value="C:plasma membrane"/>
    <property type="evidence" value="ECO:0007669"/>
    <property type="project" value="TreeGrafter"/>
</dbReference>
<dbReference type="SUPFAM" id="SSF55073">
    <property type="entry name" value="Nucleotide cyclase"/>
    <property type="match status" value="1"/>
</dbReference>
<feature type="domain" description="GGDEF" evidence="1">
    <location>
        <begin position="31"/>
        <end position="156"/>
    </location>
</feature>
<dbReference type="CDD" id="cd01949">
    <property type="entry name" value="GGDEF"/>
    <property type="match status" value="1"/>
</dbReference>